<feature type="domain" description="Aminomethyltransferase C-terminal" evidence="5">
    <location>
        <begin position="777"/>
        <end position="862"/>
    </location>
</feature>
<accession>A0A453YK07</accession>
<dbReference type="SUPFAM" id="SSF51905">
    <property type="entry name" value="FAD/NAD(P)-binding domain"/>
    <property type="match status" value="1"/>
</dbReference>
<evidence type="ECO:0008006" key="9">
    <source>
        <dbReference type="Google" id="ProtNLM"/>
    </source>
</evidence>
<dbReference type="Pfam" id="PF01266">
    <property type="entry name" value="DAO"/>
    <property type="match status" value="1"/>
</dbReference>
<evidence type="ECO:0000313" key="7">
    <source>
        <dbReference type="EnsemblMetazoa" id="AARA017982-PA"/>
    </source>
</evidence>
<comment type="similarity">
    <text evidence="1">Belongs to the GcvT family.</text>
</comment>
<dbReference type="Pfam" id="PF08669">
    <property type="entry name" value="GCV_T_C"/>
    <property type="match status" value="1"/>
</dbReference>
<dbReference type="KEGG" id="aara:120895584"/>
<dbReference type="FunFam" id="3.30.70.1400:FF:000003">
    <property type="entry name" value="Pyruvate dehydrogenase phosphatase regulatory subunit"/>
    <property type="match status" value="1"/>
</dbReference>
<dbReference type="Pfam" id="PF16350">
    <property type="entry name" value="FAO_M"/>
    <property type="match status" value="1"/>
</dbReference>
<dbReference type="GO" id="GO:0005759">
    <property type="term" value="C:mitochondrial matrix"/>
    <property type="evidence" value="ECO:0007669"/>
    <property type="project" value="TreeGrafter"/>
</dbReference>
<organism evidence="7 8">
    <name type="scientific">Anopheles arabiensis</name>
    <name type="common">Mosquito</name>
    <dbReference type="NCBI Taxonomy" id="7173"/>
    <lineage>
        <taxon>Eukaryota</taxon>
        <taxon>Metazoa</taxon>
        <taxon>Ecdysozoa</taxon>
        <taxon>Arthropoda</taxon>
        <taxon>Hexapoda</taxon>
        <taxon>Insecta</taxon>
        <taxon>Pterygota</taxon>
        <taxon>Neoptera</taxon>
        <taxon>Endopterygota</taxon>
        <taxon>Diptera</taxon>
        <taxon>Nematocera</taxon>
        <taxon>Culicoidea</taxon>
        <taxon>Culicidae</taxon>
        <taxon>Anophelinae</taxon>
        <taxon>Anopheles</taxon>
    </lineage>
</organism>
<dbReference type="InterPro" id="IPR029043">
    <property type="entry name" value="GcvT/YgfZ_C"/>
</dbReference>
<dbReference type="SUPFAM" id="SSF54373">
    <property type="entry name" value="FAD-linked reductases, C-terminal domain"/>
    <property type="match status" value="1"/>
</dbReference>
<dbReference type="InterPro" id="IPR036188">
    <property type="entry name" value="FAD/NAD-bd_sf"/>
</dbReference>
<evidence type="ECO:0000259" key="4">
    <source>
        <dbReference type="Pfam" id="PF01571"/>
    </source>
</evidence>
<dbReference type="InterPro" id="IPR027266">
    <property type="entry name" value="TrmE/GcvT-like"/>
</dbReference>
<feature type="domain" description="FAD dependent oxidoreductase" evidence="3">
    <location>
        <begin position="40"/>
        <end position="400"/>
    </location>
</feature>
<reference evidence="7" key="1">
    <citation type="submission" date="2022-08" db="UniProtKB">
        <authorList>
            <consortium name="EnsemblMetazoa"/>
        </authorList>
    </citation>
    <scope>IDENTIFICATION</scope>
    <source>
        <strain evidence="7">Dongola</strain>
    </source>
</reference>
<dbReference type="GeneID" id="120895584"/>
<dbReference type="Gene3D" id="3.30.70.1400">
    <property type="entry name" value="Aminomethyltransferase beta-barrel domains"/>
    <property type="match status" value="1"/>
</dbReference>
<dbReference type="VEuPathDB" id="VectorBase:AARA21_000324"/>
<dbReference type="SUPFAM" id="SSF101790">
    <property type="entry name" value="Aminomethyltransferase beta-barrel domain"/>
    <property type="match status" value="1"/>
</dbReference>
<dbReference type="Gene3D" id="3.30.9.10">
    <property type="entry name" value="D-Amino Acid Oxidase, subunit A, domain 2"/>
    <property type="match status" value="1"/>
</dbReference>
<dbReference type="Gene3D" id="3.30.1360.120">
    <property type="entry name" value="Probable tRNA modification gtpase trme, domain 1"/>
    <property type="match status" value="1"/>
</dbReference>
<dbReference type="Gene3D" id="3.50.50.60">
    <property type="entry name" value="FAD/NAD(P)-binding domain"/>
    <property type="match status" value="1"/>
</dbReference>
<dbReference type="InterPro" id="IPR006222">
    <property type="entry name" value="GCVT_N"/>
</dbReference>
<dbReference type="AlphaFoldDB" id="A0A453YK07"/>
<feature type="domain" description="FAD dependent oxidoreductase central" evidence="6">
    <location>
        <begin position="404"/>
        <end position="459"/>
    </location>
</feature>
<dbReference type="InterPro" id="IPR032503">
    <property type="entry name" value="FAO_M"/>
</dbReference>
<dbReference type="VEuPathDB" id="VectorBase:AARA017982"/>
<dbReference type="Proteomes" id="UP000075840">
    <property type="component" value="Unassembled WGS sequence"/>
</dbReference>
<protein>
    <recommendedName>
        <fullName evidence="9">Pyruvate dehydrogenase phosphatase regulatory subunit, mitochondrial</fullName>
    </recommendedName>
</protein>
<dbReference type="RefSeq" id="XP_040155013.1">
    <property type="nucleotide sequence ID" value="XM_040299079.1"/>
</dbReference>
<dbReference type="FunFam" id="2.40.30.110:FF:000020">
    <property type="match status" value="1"/>
</dbReference>
<keyword evidence="8" id="KW-1185">Reference proteome</keyword>
<dbReference type="InterPro" id="IPR006076">
    <property type="entry name" value="FAD-dep_OxRdtase"/>
</dbReference>
<evidence type="ECO:0000259" key="3">
    <source>
        <dbReference type="Pfam" id="PF01266"/>
    </source>
</evidence>
<sequence length="899" mass="101150">MWNKLLKTVPGPRATGNHTCGTVVRLGSSEATPQVSRQARVVVAGAGLLGNSVAYHLADNGWSNVLVLDQSKVGSGTSHFGSGTIGLFKPTPERNIVVESLKLYQRLQDQGHDIGLRRCGSLNLAQTHDRVIALQRRAAYILPTGMAAELIDSETARKLHPFLYTDDLQGAVYVPDDCIADPAAVVQVLASEAKRKGVKYFEGCQVKYINTKNERVFSVETDVGTITCEYFVNCSGMWARELGLKCKPPVRVPAYPAQHYYALTPTLDLPTDDDNLLPCIRDYDSNLYARQYDQSLLVGWFEKDAKPAFEETKDIPKAWQDHLQDDPDHCAALWEKAVDRLPVLRDLRMPTVRNSPDNFTPDGRFIFGESAEVKNYFVACGMNGNPLQGSGGVGKALAEWIVSGTPTIDMLPFNVQRFLDLHNNRQYLQQRIREVVGRQYAILYPNQAEYKFARKLRCSPLYSVLEARGAVFGTKMGYERALYFDADYRRGDPLPTLPEGSFYKPKFFQHMEKEYQACAQHVGIIDISSFSKIEIKPGIQSDAAGSGGNAVLSYLQYMCANDVNIAVGHIVHTGMLNERGGYENDCMLIRQTEESYFMISPSSQQTRIYEWMSRNLPTDASVQLNDVTSMYTVINVVGPKSTLLMSELSNSDVRLAPFSYRKLNIGYASDVMIMSFTHTGMPGYCLYVPSEYALHVYDRLITRGRDYGARDVGTLTQRLLRIDKFIPFWGDELTSMTTPFEAGVFYSVRLDISQLKKKENFIGRQALERQKRDGLRKRLVLFHVEDIDIDKDVWPWGGEPLYRNNEFCGTVTSAGYGFASEKLVCLGYISRPDSNAVRTITTEFIMDKDAVYHIDIAGKRFRLTQHIHPKAAMASANERQDMSKSYRPTVVKEKKQQKS</sequence>
<dbReference type="Pfam" id="PF01571">
    <property type="entry name" value="GCV_T"/>
    <property type="match status" value="1"/>
</dbReference>
<dbReference type="InterPro" id="IPR013977">
    <property type="entry name" value="GcvT_C"/>
</dbReference>
<dbReference type="Gene3D" id="2.40.30.110">
    <property type="entry name" value="Aminomethyltransferase beta-barrel domains"/>
    <property type="match status" value="1"/>
</dbReference>
<proteinExistence type="inferred from homology"/>
<name>A0A453YK07_ANOAR</name>
<feature type="compositionally biased region" description="Basic and acidic residues" evidence="2">
    <location>
        <begin position="878"/>
        <end position="899"/>
    </location>
</feature>
<evidence type="ECO:0000313" key="8">
    <source>
        <dbReference type="Proteomes" id="UP000075840"/>
    </source>
</evidence>
<feature type="region of interest" description="Disordered" evidence="2">
    <location>
        <begin position="872"/>
        <end position="899"/>
    </location>
</feature>
<dbReference type="PANTHER" id="PTHR13847:SF193">
    <property type="entry name" value="PYRUVATE DEHYDROGENASE PHOSPHATASE REGULATORY SUBUNIT, MITOCHONDRIAL"/>
    <property type="match status" value="1"/>
</dbReference>
<dbReference type="PANTHER" id="PTHR13847">
    <property type="entry name" value="SARCOSINE DEHYDROGENASE-RELATED"/>
    <property type="match status" value="1"/>
</dbReference>
<dbReference type="SUPFAM" id="SSF103025">
    <property type="entry name" value="Folate-binding domain"/>
    <property type="match status" value="1"/>
</dbReference>
<feature type="domain" description="GCVT N-terminal" evidence="4">
    <location>
        <begin position="461"/>
        <end position="750"/>
    </location>
</feature>
<dbReference type="EMBL" id="APCN01001981">
    <property type="status" value="NOT_ANNOTATED_CDS"/>
    <property type="molecule type" value="Genomic_DNA"/>
</dbReference>
<evidence type="ECO:0000259" key="6">
    <source>
        <dbReference type="Pfam" id="PF16350"/>
    </source>
</evidence>
<evidence type="ECO:0000256" key="2">
    <source>
        <dbReference type="SAM" id="MobiDB-lite"/>
    </source>
</evidence>
<dbReference type="EnsemblMetazoa" id="AARA017982-RA">
    <property type="protein sequence ID" value="AARA017982-PA"/>
    <property type="gene ID" value="AARA017982"/>
</dbReference>
<evidence type="ECO:0000256" key="1">
    <source>
        <dbReference type="ARBA" id="ARBA00008609"/>
    </source>
</evidence>
<evidence type="ECO:0000259" key="5">
    <source>
        <dbReference type="Pfam" id="PF08669"/>
    </source>
</evidence>